<evidence type="ECO:0000313" key="3">
    <source>
        <dbReference type="Proteomes" id="UP001281003"/>
    </source>
</evidence>
<feature type="compositionally biased region" description="Basic and acidic residues" evidence="1">
    <location>
        <begin position="206"/>
        <end position="218"/>
    </location>
</feature>
<dbReference type="AlphaFoldDB" id="A0AAE0PJ98"/>
<dbReference type="Proteomes" id="UP001281003">
    <property type="component" value="Unassembled WGS sequence"/>
</dbReference>
<sequence>MPTELPETPQPKSGGSPLITDYFKPAHHVQSEPTRRAKREVDGEEGSRSANKLRSDRAIGVTTFRFKVYADTPKPQNKTATSTRLSLGSEAVLRDSPKSRWNAEADTAEVKSVEVWSTPVVAVVDDDETVNDENHEEAVSDDDDETVNDERYEMIKADMKNRERRSLAPSPRVAVPKTVIDLDSEHEPIHVSDAAGDGQNSEEESSDKKHDHENKENIPPKLDCSTPSTLRLPLRLKPHHDQNDLSTPSGLPEATPLSSLLPSPVNVSTLQSSPSPAPLGHSSSSPAPSPSK</sequence>
<name>A0AAE0PJ98_SORBR</name>
<accession>A0AAE0PJ98</accession>
<feature type="region of interest" description="Disordered" evidence="1">
    <location>
        <begin position="1"/>
        <end position="56"/>
    </location>
</feature>
<keyword evidence="3" id="KW-1185">Reference proteome</keyword>
<feature type="compositionally biased region" description="Low complexity" evidence="1">
    <location>
        <begin position="272"/>
        <end position="286"/>
    </location>
</feature>
<protein>
    <submittedName>
        <fullName evidence="2">Uncharacterized protein</fullName>
    </submittedName>
</protein>
<reference evidence="2" key="2">
    <citation type="submission" date="2023-07" db="EMBL/GenBank/DDBJ databases">
        <authorList>
            <consortium name="Lawrence Berkeley National Laboratory"/>
            <person name="Haridas S."/>
            <person name="Hensen N."/>
            <person name="Bonometti L."/>
            <person name="Westerberg I."/>
            <person name="Brannstrom I.O."/>
            <person name="Guillou S."/>
            <person name="Cros-Aarteil S."/>
            <person name="Calhoun S."/>
            <person name="Kuo A."/>
            <person name="Mondo S."/>
            <person name="Pangilinan J."/>
            <person name="Riley R."/>
            <person name="LaButti K."/>
            <person name="Andreopoulos B."/>
            <person name="Lipzen A."/>
            <person name="Chen C."/>
            <person name="Yanf M."/>
            <person name="Daum C."/>
            <person name="Ng V."/>
            <person name="Clum A."/>
            <person name="Steindorff A."/>
            <person name="Ohm R."/>
            <person name="Martin F."/>
            <person name="Silar P."/>
            <person name="Natvig D."/>
            <person name="Lalanne C."/>
            <person name="Gautier V."/>
            <person name="Ament-velasquez S.L."/>
            <person name="Kruys A."/>
            <person name="Hutchinson M.I."/>
            <person name="Powell A.J."/>
            <person name="Barry K."/>
            <person name="Miller A.N."/>
            <person name="Grigoriev I.V."/>
            <person name="Debuchy R."/>
            <person name="Gladieux P."/>
            <person name="Thoren M.H."/>
            <person name="Johannesson H."/>
        </authorList>
    </citation>
    <scope>NUCLEOTIDE SEQUENCE</scope>
    <source>
        <strain evidence="2">FGSC 1904</strain>
    </source>
</reference>
<evidence type="ECO:0000256" key="1">
    <source>
        <dbReference type="SAM" id="MobiDB-lite"/>
    </source>
</evidence>
<proteinExistence type="predicted"/>
<feature type="compositionally biased region" description="Basic and acidic residues" evidence="1">
    <location>
        <begin position="148"/>
        <end position="166"/>
    </location>
</feature>
<dbReference type="EMBL" id="JAUTDP010000003">
    <property type="protein sequence ID" value="KAK3400859.1"/>
    <property type="molecule type" value="Genomic_DNA"/>
</dbReference>
<comment type="caution">
    <text evidence="2">The sequence shown here is derived from an EMBL/GenBank/DDBJ whole genome shotgun (WGS) entry which is preliminary data.</text>
</comment>
<feature type="compositionally biased region" description="Basic and acidic residues" evidence="1">
    <location>
        <begin position="29"/>
        <end position="56"/>
    </location>
</feature>
<feature type="region of interest" description="Disordered" evidence="1">
    <location>
        <begin position="126"/>
        <end position="292"/>
    </location>
</feature>
<gene>
    <name evidence="2" type="ORF">B0T20DRAFT_390716</name>
</gene>
<reference evidence="2" key="1">
    <citation type="journal article" date="2023" name="Mol. Phylogenet. Evol.">
        <title>Genome-scale phylogeny and comparative genomics of the fungal order Sordariales.</title>
        <authorList>
            <person name="Hensen N."/>
            <person name="Bonometti L."/>
            <person name="Westerberg I."/>
            <person name="Brannstrom I.O."/>
            <person name="Guillou S."/>
            <person name="Cros-Aarteil S."/>
            <person name="Calhoun S."/>
            <person name="Haridas S."/>
            <person name="Kuo A."/>
            <person name="Mondo S."/>
            <person name="Pangilinan J."/>
            <person name="Riley R."/>
            <person name="LaButti K."/>
            <person name="Andreopoulos B."/>
            <person name="Lipzen A."/>
            <person name="Chen C."/>
            <person name="Yan M."/>
            <person name="Daum C."/>
            <person name="Ng V."/>
            <person name="Clum A."/>
            <person name="Steindorff A."/>
            <person name="Ohm R.A."/>
            <person name="Martin F."/>
            <person name="Silar P."/>
            <person name="Natvig D.O."/>
            <person name="Lalanne C."/>
            <person name="Gautier V."/>
            <person name="Ament-Velasquez S.L."/>
            <person name="Kruys A."/>
            <person name="Hutchinson M.I."/>
            <person name="Powell A.J."/>
            <person name="Barry K."/>
            <person name="Miller A.N."/>
            <person name="Grigoriev I.V."/>
            <person name="Debuchy R."/>
            <person name="Gladieux P."/>
            <person name="Hiltunen Thoren M."/>
            <person name="Johannesson H."/>
        </authorList>
    </citation>
    <scope>NUCLEOTIDE SEQUENCE</scope>
    <source>
        <strain evidence="2">FGSC 1904</strain>
    </source>
</reference>
<evidence type="ECO:0000313" key="2">
    <source>
        <dbReference type="EMBL" id="KAK3400859.1"/>
    </source>
</evidence>
<organism evidence="2 3">
    <name type="scientific">Sordaria brevicollis</name>
    <dbReference type="NCBI Taxonomy" id="83679"/>
    <lineage>
        <taxon>Eukaryota</taxon>
        <taxon>Fungi</taxon>
        <taxon>Dikarya</taxon>
        <taxon>Ascomycota</taxon>
        <taxon>Pezizomycotina</taxon>
        <taxon>Sordariomycetes</taxon>
        <taxon>Sordariomycetidae</taxon>
        <taxon>Sordariales</taxon>
        <taxon>Sordariaceae</taxon>
        <taxon>Sordaria</taxon>
    </lineage>
</organism>